<dbReference type="PANTHER" id="PTHR43308">
    <property type="entry name" value="OUTER MEMBRANE PROTEIN ALPHA-RELATED"/>
    <property type="match status" value="1"/>
</dbReference>
<dbReference type="Pfam" id="PF14478">
    <property type="entry name" value="DUF4430"/>
    <property type="match status" value="1"/>
</dbReference>
<feature type="domain" description="SLH" evidence="2">
    <location>
        <begin position="758"/>
        <end position="818"/>
    </location>
</feature>
<dbReference type="SUPFAM" id="SSF49373">
    <property type="entry name" value="Invasin/intimin cell-adhesion fragments"/>
    <property type="match status" value="1"/>
</dbReference>
<dbReference type="PROSITE" id="PS51272">
    <property type="entry name" value="SLH"/>
    <property type="match status" value="3"/>
</dbReference>
<dbReference type="EC" id="3.2.1.8" evidence="3"/>
<dbReference type="Pfam" id="PF00395">
    <property type="entry name" value="SLH"/>
    <property type="match status" value="3"/>
</dbReference>
<dbReference type="Gene3D" id="2.60.220.30">
    <property type="match status" value="1"/>
</dbReference>
<dbReference type="GO" id="GO:0031176">
    <property type="term" value="F:endo-1,4-beta-xylanase activity"/>
    <property type="evidence" value="ECO:0007669"/>
    <property type="project" value="UniProtKB-EC"/>
</dbReference>
<dbReference type="AlphaFoldDB" id="A0A1J5JFK8"/>
<gene>
    <name evidence="3" type="primary">xynA1_3</name>
    <name evidence="3" type="ORF">MOOR_20210</name>
</gene>
<dbReference type="InterPro" id="IPR001119">
    <property type="entry name" value="SLH_dom"/>
</dbReference>
<keyword evidence="3" id="KW-0119">Carbohydrate metabolism</keyword>
<keyword evidence="1" id="KW-0677">Repeat</keyword>
<dbReference type="Proteomes" id="UP000182743">
    <property type="component" value="Unassembled WGS sequence"/>
</dbReference>
<comment type="caution">
    <text evidence="3">The sequence shown here is derived from an EMBL/GenBank/DDBJ whole genome shotgun (WGS) entry which is preliminary data.</text>
</comment>
<dbReference type="SUPFAM" id="SSF48239">
    <property type="entry name" value="Terpenoid cyclases/Protein prenyltransferases"/>
    <property type="match status" value="1"/>
</dbReference>
<dbReference type="InterPro" id="IPR027954">
    <property type="entry name" value="Transcobalamin-like_C"/>
</dbReference>
<keyword evidence="3" id="KW-0378">Hydrolase</keyword>
<accession>A0A1J5JFK8</accession>
<evidence type="ECO:0000313" key="4">
    <source>
        <dbReference type="Proteomes" id="UP000182743"/>
    </source>
</evidence>
<dbReference type="Gene3D" id="1.50.10.20">
    <property type="match status" value="1"/>
</dbReference>
<dbReference type="InterPro" id="IPR051465">
    <property type="entry name" value="Cell_Envelope_Struct_Comp"/>
</dbReference>
<evidence type="ECO:0000256" key="1">
    <source>
        <dbReference type="ARBA" id="ARBA00022737"/>
    </source>
</evidence>
<dbReference type="PANTHER" id="PTHR43308:SF5">
    <property type="entry name" value="S-LAYER PROTEIN _ PEPTIDOGLYCAN ENDO-BETA-N-ACETYLGLUCOSAMINIDASE"/>
    <property type="match status" value="1"/>
</dbReference>
<dbReference type="InterPro" id="IPR008964">
    <property type="entry name" value="Invasin/intimin_cell_adhesion"/>
</dbReference>
<feature type="domain" description="SLH" evidence="2">
    <location>
        <begin position="819"/>
        <end position="882"/>
    </location>
</feature>
<sequence>MLYKRLNRRLVSLAVTVCLLFSLVIPFIIPGKVMAADQLATYTIQELKGKAIDFIHDKYQAGEKIDGYTAYVLTAAGADVSAWVYNNASFRDSVINSVYDTLEDASPVPAKVIAQQLLAVSEWGRGDLVAQLADVLKARQKPTGSFDDNIYSDIPAYEALGIAGQLSVINTDYARDYILNARYTTEGENYGAWGSTWGTDFYPDFMTTCQAIRALTYLPNAAGNQQIQIAINNGLAYLQKWQQEDGGVYYKTAGWSDDPVVDTAELIVTLNTLGKDPLGWKNSQGLTPVSYMMFKALNDDGSFGAYKNILDATEALNTYHLFNGTINPATPLGLNITPATATVNVNGQQQYKAVMNYFNGTSSDVTREAAWSVDNGNIAEVVNGLATGLQTGQTVVWATYNGLAATASLTVTESASSSTGGSGGCTVDIAVVGRNGELLYGPGAVTVSKDGRWGLTALGALEATGLPYEEAGGFVKSIAGLANSGMNGWMYKVNGSVPMVSASQEIVRDGDQIIWWYSMDLNSPGPTWDSLLKGSTPASPVNTTPADLKEQNKRLFEALQAPDAALDAMGKINQLLELKEDAAEIAPLSEVKNAVVVTGSDKAMNRAEILALKKDLLQNKIDLAQEVSASAGAIISDPKAEIALSIPAGALTKDVEITVKKGSGGNTAPTPPPAGYRQISAVYNFGPDGTTFAVPVTLNLKFALPPLVQPENLALAWYDKTKASWVALPAVVDLSKGLILARIYHFSGYAVFVKEARKAFLDVTPASFGWAQDTIETLAGAGIVAGVDGSRFEPGRAVTRAEFASLLAKALGLKVKAGEMNPFKDVKGDAWYAGAATAAAGNGLVKGYEDGTFRPDNVITREELAAMLVRAGNLPAGEEKLAFKDSDKISTWARKSVAVAAAHGLVKGFEDGTFRPGDAASRAECAVMVYRVLVAE</sequence>
<evidence type="ECO:0000313" key="3">
    <source>
        <dbReference type="EMBL" id="OIQ08302.1"/>
    </source>
</evidence>
<evidence type="ECO:0000259" key="2">
    <source>
        <dbReference type="PROSITE" id="PS51272"/>
    </source>
</evidence>
<dbReference type="Gene3D" id="2.170.130.30">
    <property type="match status" value="1"/>
</dbReference>
<feature type="domain" description="SLH" evidence="2">
    <location>
        <begin position="883"/>
        <end position="936"/>
    </location>
</feature>
<keyword evidence="3" id="KW-0326">Glycosidase</keyword>
<organism evidence="3 4">
    <name type="scientific">Neomoorella thermoacetica</name>
    <name type="common">Clostridium thermoaceticum</name>
    <dbReference type="NCBI Taxonomy" id="1525"/>
    <lineage>
        <taxon>Bacteria</taxon>
        <taxon>Bacillati</taxon>
        <taxon>Bacillota</taxon>
        <taxon>Clostridia</taxon>
        <taxon>Neomoorellales</taxon>
        <taxon>Neomoorellaceae</taxon>
        <taxon>Neomoorella</taxon>
    </lineage>
</organism>
<protein>
    <submittedName>
        <fullName evidence="3">Endo-1,4-beta-xylanase A</fullName>
        <ecNumber evidence="3">3.2.1.8</ecNumber>
    </submittedName>
</protein>
<dbReference type="InterPro" id="IPR000906">
    <property type="entry name" value="ZU5_dom"/>
</dbReference>
<proteinExistence type="predicted"/>
<name>A0A1J5JFK8_NEOTH</name>
<dbReference type="Gene3D" id="2.60.40.1080">
    <property type="match status" value="1"/>
</dbReference>
<dbReference type="EMBL" id="MIHH01000012">
    <property type="protein sequence ID" value="OIQ08302.1"/>
    <property type="molecule type" value="Genomic_DNA"/>
</dbReference>
<keyword evidence="3" id="KW-0624">Polysaccharide degradation</keyword>
<dbReference type="GO" id="GO:0045493">
    <property type="term" value="P:xylan catabolic process"/>
    <property type="evidence" value="ECO:0007669"/>
    <property type="project" value="UniProtKB-KW"/>
</dbReference>
<reference evidence="3 4" key="1">
    <citation type="submission" date="2016-08" db="EMBL/GenBank/DDBJ databases">
        <title>Genome-based comparison of Moorella thermoacetic strains.</title>
        <authorList>
            <person name="Poehlein A."/>
            <person name="Bengelsdorf F.R."/>
            <person name="Esser C."/>
            <person name="Duerre P."/>
            <person name="Daniel R."/>
        </authorList>
    </citation>
    <scope>NUCLEOTIDE SEQUENCE [LARGE SCALE GENOMIC DNA]</scope>
    <source>
        <strain evidence="3 4">DSM 11768</strain>
    </source>
</reference>
<keyword evidence="3" id="KW-0858">Xylan degradation</keyword>
<dbReference type="InterPro" id="IPR008930">
    <property type="entry name" value="Terpenoid_cyclase/PrenylTrfase"/>
</dbReference>
<dbReference type="Pfam" id="PF00791">
    <property type="entry name" value="ZU5"/>
    <property type="match status" value="1"/>
</dbReference>